<dbReference type="CDD" id="cd12113">
    <property type="entry name" value="PHP_PolIIIA_DnaE3"/>
    <property type="match status" value="1"/>
</dbReference>
<gene>
    <name evidence="12" type="primary">dnaE</name>
    <name evidence="12" type="ORF">HRbin22_01433</name>
</gene>
<dbReference type="InterPro" id="IPR041931">
    <property type="entry name" value="DNA_pol3_alpha_thumb_dom"/>
</dbReference>
<dbReference type="InterPro" id="IPR004365">
    <property type="entry name" value="NA-bd_OB_tRNA"/>
</dbReference>
<dbReference type="GO" id="GO:0003887">
    <property type="term" value="F:DNA-directed DNA polymerase activity"/>
    <property type="evidence" value="ECO:0007669"/>
    <property type="project" value="UniProtKB-KW"/>
</dbReference>
<keyword evidence="8" id="KW-0239">DNA-directed DNA polymerase</keyword>
<dbReference type="Pfam" id="PF01336">
    <property type="entry name" value="tRNA_anti-codon"/>
    <property type="match status" value="1"/>
</dbReference>
<evidence type="ECO:0000313" key="12">
    <source>
        <dbReference type="EMBL" id="GBD09184.1"/>
    </source>
</evidence>
<dbReference type="InterPro" id="IPR040982">
    <property type="entry name" value="DNA_pol3_finger"/>
</dbReference>
<comment type="subcellular location">
    <subcellularLocation>
        <location evidence="1">Cytoplasm</location>
    </subcellularLocation>
</comment>
<dbReference type="Gene3D" id="1.10.10.1600">
    <property type="entry name" value="Bacterial DNA polymerase III alpha subunit, thumb domain"/>
    <property type="match status" value="1"/>
</dbReference>
<proteinExistence type="inferred from homology"/>
<dbReference type="Gene3D" id="2.40.50.140">
    <property type="entry name" value="Nucleic acid-binding proteins"/>
    <property type="match status" value="1"/>
</dbReference>
<dbReference type="Proteomes" id="UP000236642">
    <property type="component" value="Unassembled WGS sequence"/>
</dbReference>
<dbReference type="NCBIfam" id="NF005298">
    <property type="entry name" value="PRK06826.1"/>
    <property type="match status" value="1"/>
</dbReference>
<dbReference type="EC" id="2.7.7.7" evidence="3"/>
<dbReference type="EMBL" id="BEHY01000030">
    <property type="protein sequence ID" value="GBD09184.1"/>
    <property type="molecule type" value="Genomic_DNA"/>
</dbReference>
<dbReference type="NCBIfam" id="NF004226">
    <property type="entry name" value="PRK05673.1"/>
    <property type="match status" value="1"/>
</dbReference>
<dbReference type="InterPro" id="IPR029460">
    <property type="entry name" value="DNAPol_HHH"/>
</dbReference>
<dbReference type="CDD" id="cd04485">
    <property type="entry name" value="DnaE_OBF"/>
    <property type="match status" value="1"/>
</dbReference>
<keyword evidence="6 12" id="KW-0548">Nucleotidyltransferase</keyword>
<evidence type="ECO:0000256" key="6">
    <source>
        <dbReference type="ARBA" id="ARBA00022695"/>
    </source>
</evidence>
<feature type="compositionally biased region" description="Low complexity" evidence="10">
    <location>
        <begin position="1150"/>
        <end position="1161"/>
    </location>
</feature>
<evidence type="ECO:0000256" key="7">
    <source>
        <dbReference type="ARBA" id="ARBA00022705"/>
    </source>
</evidence>
<evidence type="ECO:0000256" key="2">
    <source>
        <dbReference type="ARBA" id="ARBA00009496"/>
    </source>
</evidence>
<dbReference type="GO" id="GO:0008408">
    <property type="term" value="F:3'-5' exonuclease activity"/>
    <property type="evidence" value="ECO:0007669"/>
    <property type="project" value="InterPro"/>
</dbReference>
<dbReference type="InterPro" id="IPR003141">
    <property type="entry name" value="Pol/His_phosphatase_N"/>
</dbReference>
<evidence type="ECO:0000256" key="3">
    <source>
        <dbReference type="ARBA" id="ARBA00012417"/>
    </source>
</evidence>
<protein>
    <recommendedName>
        <fullName evidence="4">DNA polymerase III subunit alpha</fullName>
        <ecNumber evidence="3">2.7.7.7</ecNumber>
    </recommendedName>
</protein>
<evidence type="ECO:0000256" key="1">
    <source>
        <dbReference type="ARBA" id="ARBA00004496"/>
    </source>
</evidence>
<dbReference type="Pfam" id="PF07733">
    <property type="entry name" value="DNA_pol3_alpha"/>
    <property type="match status" value="1"/>
</dbReference>
<dbReference type="InterPro" id="IPR012340">
    <property type="entry name" value="NA-bd_OB-fold"/>
</dbReference>
<comment type="similarity">
    <text evidence="2">Belongs to the DNA polymerase type-C family. DnaE subfamily.</text>
</comment>
<evidence type="ECO:0000313" key="13">
    <source>
        <dbReference type="Proteomes" id="UP000236642"/>
    </source>
</evidence>
<comment type="caution">
    <text evidence="12">The sequence shown here is derived from an EMBL/GenBank/DDBJ whole genome shotgun (WGS) entry which is preliminary data.</text>
</comment>
<dbReference type="Gene3D" id="1.10.150.870">
    <property type="match status" value="1"/>
</dbReference>
<dbReference type="SMART" id="SM00481">
    <property type="entry name" value="POLIIIAc"/>
    <property type="match status" value="1"/>
</dbReference>
<evidence type="ECO:0000259" key="11">
    <source>
        <dbReference type="SMART" id="SM00481"/>
    </source>
</evidence>
<keyword evidence="5 12" id="KW-0808">Transferase</keyword>
<dbReference type="GO" id="GO:0003676">
    <property type="term" value="F:nucleic acid binding"/>
    <property type="evidence" value="ECO:0007669"/>
    <property type="project" value="InterPro"/>
</dbReference>
<dbReference type="SUPFAM" id="SSF89550">
    <property type="entry name" value="PHP domain-like"/>
    <property type="match status" value="1"/>
</dbReference>
<feature type="domain" description="Polymerase/histidinol phosphatase N-terminal" evidence="11">
    <location>
        <begin position="4"/>
        <end position="71"/>
    </location>
</feature>
<dbReference type="GO" id="GO:0006260">
    <property type="term" value="P:DNA replication"/>
    <property type="evidence" value="ECO:0007669"/>
    <property type="project" value="UniProtKB-KW"/>
</dbReference>
<dbReference type="InterPro" id="IPR004013">
    <property type="entry name" value="PHP_dom"/>
</dbReference>
<dbReference type="PANTHER" id="PTHR32294:SF0">
    <property type="entry name" value="DNA POLYMERASE III SUBUNIT ALPHA"/>
    <property type="match status" value="1"/>
</dbReference>
<organism evidence="12 13">
    <name type="scientific">Candidatus Thermoflexus japonica</name>
    <dbReference type="NCBI Taxonomy" id="2035417"/>
    <lineage>
        <taxon>Bacteria</taxon>
        <taxon>Bacillati</taxon>
        <taxon>Chloroflexota</taxon>
        <taxon>Thermoflexia</taxon>
        <taxon>Thermoflexales</taxon>
        <taxon>Thermoflexaceae</taxon>
        <taxon>Thermoflexus</taxon>
    </lineage>
</organism>
<feature type="compositionally biased region" description="Basic and acidic residues" evidence="10">
    <location>
        <begin position="1072"/>
        <end position="1089"/>
    </location>
</feature>
<dbReference type="InterPro" id="IPR004805">
    <property type="entry name" value="DnaE2/DnaE/PolC"/>
</dbReference>
<feature type="region of interest" description="Disordered" evidence="10">
    <location>
        <begin position="1072"/>
        <end position="1212"/>
    </location>
</feature>
<dbReference type="Pfam" id="PF14579">
    <property type="entry name" value="HHH_6"/>
    <property type="match status" value="1"/>
</dbReference>
<sequence>MPFVHLHVHSEYSLLDGLSRLDDLIRRAVEMGMPAIALTDHGVLYGAVAFYQKAQEAGIRPILGMEAYLARRTIHDREPDDRSLHHLTLLAMDETGWRNLIRLATIAQLEGFYYKPRIDKSLLERHAEGLIVLSGCPSAEIPRLLAQGRMEEAEAVAVWFAERFPGRFFLELQSHPGVPELDDINRGLVTLSRRLNLPLVATNDVHYVRPEDAGIQDVLLCIQTGKRLKEPGRMKMSDSTYYLRPPEEMRELFAEVPEALTNTLRVAEMCSLTLELGRHRLPRFEPPPGFPDPAAYLRHLTEEGFRTRFPQPKPGYRERLDYELEIIHRMGFDAYFLIVWDLIRYARERGIWWNVRGSGAGSLVAYCLGITRVDPIELDLIFERFLNPARVSMPDIDIDFPDDRRDEMIRYAVGRYGADRVAQIITFGTMKARAAVRDVGRALDLPLPEVDRVARLIPAIPGREVSIRDLLDPSNEEGRELRRLYEEKDYIRELLDLAMQLEGTVRHAGTHAAGVVIADRPLVDYVPLHRPTGVKGGAREENGEGNGEGEALLPVTQFDMEALEALGLLKIDFLGLSTLTVMRETCDLVARRHGVRLDLETIPTDAPEAYALLGRGETVGIFQVEGRGFSRMMRDLKPRAFSHVMDALALYRPGPLEYIPNYIRRMRGQEPIEYRHPRLEPILQRTMGILVYQEQIMRVAIDLAGYTPSEADELRKVVAKKKGEAFPKQRAKFLEGCVRNGIPPETAEAIWGDIEFFARYGFNAAHAASYAVITVQTAYLKAKYPVEYLCALMTVDRDKTEKIGLYVAECRRLGIPVLPPDINRSEATFTIERTPDGTEAIRFGLTAVKNVGEGAVARILAARREGGPFRDLDDLARRVDLKEVGRRALESLIRAGALGAFGNRAQLLEILDRLLEASARYHRERQQGMLSLFELSGLSVEAASLVGSLPQLPEVEENQILEWEKELVGTYLSETPLTRQWPMLQQLVSHTTADLSEELHGQTVKLAGIVRAVRTTTTRTGETMAYVSMEDIHGTVEVVIFPRLWKQKGHLARPEAILIVVGKADAGGREPRVVAEDLRDQDTILRPLEEPQEEGEAQQDDAPAMIHGGMDFDAREARPAGGETPSASKQKSHPVVERADMYSTPTGQTGAPSPSAMAGSSAEHEDASLPPSGAARPSFPASAHGPEDMPGAAQNEASRKEPPGPTPEPRAVPSRHILVYFYRTEQLEEDLRRLRELHRVLTEQPGPDPFSVVVVYPDRRQVRLRFPHHGTTYSPELLARLESLLGPDSVRVLPLG</sequence>
<dbReference type="InterPro" id="IPR016195">
    <property type="entry name" value="Pol/histidinol_Pase-like"/>
</dbReference>
<feature type="compositionally biased region" description="Acidic residues" evidence="10">
    <location>
        <begin position="1090"/>
        <end position="1099"/>
    </location>
</feature>
<dbReference type="GO" id="GO:0005737">
    <property type="term" value="C:cytoplasm"/>
    <property type="evidence" value="ECO:0007669"/>
    <property type="project" value="UniProtKB-SubCell"/>
</dbReference>
<dbReference type="Gene3D" id="3.20.20.140">
    <property type="entry name" value="Metal-dependent hydrolases"/>
    <property type="match status" value="1"/>
</dbReference>
<evidence type="ECO:0000256" key="10">
    <source>
        <dbReference type="SAM" id="MobiDB-lite"/>
    </source>
</evidence>
<evidence type="ECO:0000256" key="4">
    <source>
        <dbReference type="ARBA" id="ARBA00019114"/>
    </source>
</evidence>
<dbReference type="InterPro" id="IPR011708">
    <property type="entry name" value="DNA_pol3_alpha_NTPase_dom"/>
</dbReference>
<name>A0A2H5Y6W9_9CHLR</name>
<dbReference type="NCBIfam" id="TIGR00594">
    <property type="entry name" value="polc"/>
    <property type="match status" value="1"/>
</dbReference>
<comment type="catalytic activity">
    <reaction evidence="9">
        <text>DNA(n) + a 2'-deoxyribonucleoside 5'-triphosphate = DNA(n+1) + diphosphate</text>
        <dbReference type="Rhea" id="RHEA:22508"/>
        <dbReference type="Rhea" id="RHEA-COMP:17339"/>
        <dbReference type="Rhea" id="RHEA-COMP:17340"/>
        <dbReference type="ChEBI" id="CHEBI:33019"/>
        <dbReference type="ChEBI" id="CHEBI:61560"/>
        <dbReference type="ChEBI" id="CHEBI:173112"/>
        <dbReference type="EC" id="2.7.7.7"/>
    </reaction>
</comment>
<dbReference type="PANTHER" id="PTHR32294">
    <property type="entry name" value="DNA POLYMERASE III SUBUNIT ALPHA"/>
    <property type="match status" value="1"/>
</dbReference>
<evidence type="ECO:0000256" key="8">
    <source>
        <dbReference type="ARBA" id="ARBA00022932"/>
    </source>
</evidence>
<evidence type="ECO:0000256" key="9">
    <source>
        <dbReference type="ARBA" id="ARBA00049244"/>
    </source>
</evidence>
<reference evidence="13" key="1">
    <citation type="submission" date="2017-09" db="EMBL/GenBank/DDBJ databases">
        <title>Metaegenomics of thermophilic ammonia-oxidizing enrichment culture.</title>
        <authorList>
            <person name="Kato S."/>
            <person name="Suzuki K."/>
        </authorList>
    </citation>
    <scope>NUCLEOTIDE SEQUENCE [LARGE SCALE GENOMIC DNA]</scope>
</reference>
<dbReference type="Pfam" id="PF17657">
    <property type="entry name" value="DNA_pol3_finger"/>
    <property type="match status" value="1"/>
</dbReference>
<dbReference type="Pfam" id="PF02811">
    <property type="entry name" value="PHP"/>
    <property type="match status" value="1"/>
</dbReference>
<evidence type="ECO:0000256" key="5">
    <source>
        <dbReference type="ARBA" id="ARBA00022679"/>
    </source>
</evidence>
<accession>A0A2H5Y6W9</accession>
<keyword evidence="7" id="KW-0235">DNA replication</keyword>